<keyword evidence="2" id="KW-1185">Reference proteome</keyword>
<dbReference type="Proteomes" id="UP000198362">
    <property type="component" value="Unassembled WGS sequence"/>
</dbReference>
<protein>
    <recommendedName>
        <fullName evidence="3">NIPSNAP protein</fullName>
    </recommendedName>
</protein>
<evidence type="ECO:0000313" key="1">
    <source>
        <dbReference type="EMBL" id="SNT24950.1"/>
    </source>
</evidence>
<evidence type="ECO:0000313" key="2">
    <source>
        <dbReference type="Proteomes" id="UP000198362"/>
    </source>
</evidence>
<name>A0A239L3R2_9ACTN</name>
<dbReference type="AlphaFoldDB" id="A0A239L3R2"/>
<dbReference type="OrthoDB" id="3464514at2"/>
<evidence type="ECO:0008006" key="3">
    <source>
        <dbReference type="Google" id="ProtNLM"/>
    </source>
</evidence>
<gene>
    <name evidence="1" type="ORF">SAMN05421812_10410</name>
</gene>
<proteinExistence type="predicted"/>
<reference evidence="1 2" key="1">
    <citation type="submission" date="2017-06" db="EMBL/GenBank/DDBJ databases">
        <authorList>
            <person name="Kim H.J."/>
            <person name="Triplett B.A."/>
        </authorList>
    </citation>
    <scope>NUCLEOTIDE SEQUENCE [LARGE SCALE GENOMIC DNA]</scope>
    <source>
        <strain evidence="1 2">CGMCC 4.5593</strain>
    </source>
</reference>
<dbReference type="RefSeq" id="WP_089247589.1">
    <property type="nucleotide sequence ID" value="NZ_FZPH01000004.1"/>
</dbReference>
<accession>A0A239L3R2</accession>
<organism evidence="1 2">
    <name type="scientific">Asanoa hainanensis</name>
    <dbReference type="NCBI Taxonomy" id="560556"/>
    <lineage>
        <taxon>Bacteria</taxon>
        <taxon>Bacillati</taxon>
        <taxon>Actinomycetota</taxon>
        <taxon>Actinomycetes</taxon>
        <taxon>Micromonosporales</taxon>
        <taxon>Micromonosporaceae</taxon>
        <taxon>Asanoa</taxon>
    </lineage>
</organism>
<dbReference type="EMBL" id="FZPH01000004">
    <property type="protein sequence ID" value="SNT24950.1"/>
    <property type="molecule type" value="Genomic_DNA"/>
</dbReference>
<sequence>MFVQIIQGHVRDPGQVRAALDEWVKYLSPGAQGWIHSTGGVTEENEFIGLACFTDLNSAQRNSERPEQDQWWQRTSKLFDGEVQFHDADDAVADYPGDPSKAGFVQIVQGQGSDRDRALTLLLGDSEEWSKFRPEVLGTIGCSYGDGEYTMAVYFTNENDARAGERKPLPPKLAEEMAEVRRLQVRETRYYDLRTPWIDEP</sequence>